<comment type="caution">
    <text evidence="9">The sequence shown here is derived from an EMBL/GenBank/DDBJ whole genome shotgun (WGS) entry which is preliminary data.</text>
</comment>
<dbReference type="PANTHER" id="PTHR33146">
    <property type="entry name" value="ENDONUCLEASE 4"/>
    <property type="match status" value="1"/>
</dbReference>
<organism evidence="9 10">
    <name type="scientific">Trichoderma arundinaceum</name>
    <dbReference type="NCBI Taxonomy" id="490622"/>
    <lineage>
        <taxon>Eukaryota</taxon>
        <taxon>Fungi</taxon>
        <taxon>Dikarya</taxon>
        <taxon>Ascomycota</taxon>
        <taxon>Pezizomycotina</taxon>
        <taxon>Sordariomycetes</taxon>
        <taxon>Hypocreomycetidae</taxon>
        <taxon>Hypocreales</taxon>
        <taxon>Hypocreaceae</taxon>
        <taxon>Trichoderma</taxon>
    </lineage>
</organism>
<dbReference type="Gene3D" id="1.10.575.10">
    <property type="entry name" value="P1 Nuclease"/>
    <property type="match status" value="1"/>
</dbReference>
<evidence type="ECO:0000256" key="2">
    <source>
        <dbReference type="ARBA" id="ARBA00022722"/>
    </source>
</evidence>
<evidence type="ECO:0000256" key="4">
    <source>
        <dbReference type="ARBA" id="ARBA00022759"/>
    </source>
</evidence>
<evidence type="ECO:0000313" key="9">
    <source>
        <dbReference type="EMBL" id="RFU75815.1"/>
    </source>
</evidence>
<dbReference type="GO" id="GO:0003676">
    <property type="term" value="F:nucleic acid binding"/>
    <property type="evidence" value="ECO:0007669"/>
    <property type="project" value="InterPro"/>
</dbReference>
<dbReference type="Pfam" id="PF02265">
    <property type="entry name" value="S1-P1_nuclease"/>
    <property type="match status" value="1"/>
</dbReference>
<keyword evidence="6" id="KW-1015">Disulfide bond</keyword>
<dbReference type="GO" id="GO:0004519">
    <property type="term" value="F:endonuclease activity"/>
    <property type="evidence" value="ECO:0007669"/>
    <property type="project" value="UniProtKB-KW"/>
</dbReference>
<dbReference type="PANTHER" id="PTHR33146:SF26">
    <property type="entry name" value="ENDONUCLEASE 4"/>
    <property type="match status" value="1"/>
</dbReference>
<dbReference type="GO" id="GO:0006308">
    <property type="term" value="P:DNA catabolic process"/>
    <property type="evidence" value="ECO:0007669"/>
    <property type="project" value="InterPro"/>
</dbReference>
<keyword evidence="2" id="KW-0540">Nuclease</keyword>
<dbReference type="CDD" id="cd11010">
    <property type="entry name" value="S1-P1_nuclease"/>
    <property type="match status" value="1"/>
</dbReference>
<dbReference type="Proteomes" id="UP000266272">
    <property type="component" value="Unassembled WGS sequence"/>
</dbReference>
<evidence type="ECO:0000256" key="6">
    <source>
        <dbReference type="ARBA" id="ARBA00023157"/>
    </source>
</evidence>
<evidence type="ECO:0000256" key="3">
    <source>
        <dbReference type="ARBA" id="ARBA00022723"/>
    </source>
</evidence>
<keyword evidence="10" id="KW-1185">Reference proteome</keyword>
<dbReference type="STRING" id="490622.A0A395NIA9"/>
<dbReference type="InterPro" id="IPR008947">
    <property type="entry name" value="PLipase_C/P1_nuclease_dom_sf"/>
</dbReference>
<dbReference type="EMBL" id="PXOA01000409">
    <property type="protein sequence ID" value="RFU75815.1"/>
    <property type="molecule type" value="Genomic_DNA"/>
</dbReference>
<dbReference type="SUPFAM" id="SSF48537">
    <property type="entry name" value="Phospholipase C/P1 nuclease"/>
    <property type="match status" value="1"/>
</dbReference>
<dbReference type="OrthoDB" id="441446at2759"/>
<keyword evidence="7" id="KW-0325">Glycoprotein</keyword>
<feature type="chain" id="PRO_5017416895" evidence="8">
    <location>
        <begin position="21"/>
        <end position="327"/>
    </location>
</feature>
<accession>A0A395NIA9</accession>
<sequence length="327" mass="36684">MKLSPNFVSYGLLCLPGVIAWGELGHNTTGYLASYFVSPSTEAHLKNLLNNQNEDYLANVATWADLFRKRPEGRFTRNFHFIDAHDDPSNQVCEVDYIRDCKAGGCIISALANYTERARDKSLCESQRQQAVKLLVHFIGDLHQPLHNEDVGKGGTQIQVLWRRAGKDLHEVWDSSIPEKMTKPLRTGSNEIAFQWAKELAREINDGKFAAKKQKWLEKFDPTDPIGTAMAWSNEANDYVCTHGEIPQFLSWTIPPAYVISNAVFPPGLDPKNIEGKNLTDNGYYDKAAPIVEEQVARAGFRMAAWLDGIFDSVRAKNGVNKAVDEL</sequence>
<keyword evidence="3" id="KW-0479">Metal-binding</keyword>
<evidence type="ECO:0000256" key="7">
    <source>
        <dbReference type="ARBA" id="ARBA00023180"/>
    </source>
</evidence>
<keyword evidence="5" id="KW-0378">Hydrolase</keyword>
<name>A0A395NIA9_TRIAR</name>
<keyword evidence="4" id="KW-0255">Endonuclease</keyword>
<feature type="signal peptide" evidence="8">
    <location>
        <begin position="1"/>
        <end position="20"/>
    </location>
</feature>
<dbReference type="GO" id="GO:0046872">
    <property type="term" value="F:metal ion binding"/>
    <property type="evidence" value="ECO:0007669"/>
    <property type="project" value="UniProtKB-KW"/>
</dbReference>
<dbReference type="InterPro" id="IPR003154">
    <property type="entry name" value="S1/P1nuclease"/>
</dbReference>
<keyword evidence="8" id="KW-0732">Signal</keyword>
<reference evidence="9 10" key="1">
    <citation type="journal article" date="2018" name="PLoS Pathog.">
        <title>Evolution of structural diversity of trichothecenes, a family of toxins produced by plant pathogenic and entomopathogenic fungi.</title>
        <authorList>
            <person name="Proctor R.H."/>
            <person name="McCormick S.P."/>
            <person name="Kim H.S."/>
            <person name="Cardoza R.E."/>
            <person name="Stanley A.M."/>
            <person name="Lindo L."/>
            <person name="Kelly A."/>
            <person name="Brown D.W."/>
            <person name="Lee T."/>
            <person name="Vaughan M.M."/>
            <person name="Alexander N.J."/>
            <person name="Busman M."/>
            <person name="Gutierrez S."/>
        </authorList>
    </citation>
    <scope>NUCLEOTIDE SEQUENCE [LARGE SCALE GENOMIC DNA]</scope>
    <source>
        <strain evidence="9 10">IBT 40837</strain>
    </source>
</reference>
<comment type="similarity">
    <text evidence="1">Belongs to the nuclease type I family.</text>
</comment>
<dbReference type="GO" id="GO:0016788">
    <property type="term" value="F:hydrolase activity, acting on ester bonds"/>
    <property type="evidence" value="ECO:0007669"/>
    <property type="project" value="InterPro"/>
</dbReference>
<evidence type="ECO:0000313" key="10">
    <source>
        <dbReference type="Proteomes" id="UP000266272"/>
    </source>
</evidence>
<protein>
    <submittedName>
        <fullName evidence="9">Nuclease s1</fullName>
    </submittedName>
</protein>
<dbReference type="AlphaFoldDB" id="A0A395NIA9"/>
<proteinExistence type="inferred from homology"/>
<evidence type="ECO:0000256" key="5">
    <source>
        <dbReference type="ARBA" id="ARBA00022801"/>
    </source>
</evidence>
<evidence type="ECO:0000256" key="8">
    <source>
        <dbReference type="SAM" id="SignalP"/>
    </source>
</evidence>
<gene>
    <name evidence="9" type="ORF">TARUN_6430</name>
</gene>
<evidence type="ECO:0000256" key="1">
    <source>
        <dbReference type="ARBA" id="ARBA00009547"/>
    </source>
</evidence>